<proteinExistence type="predicted"/>
<reference evidence="2 3" key="1">
    <citation type="journal article" date="2014" name="Am. J. Bot.">
        <title>Genome assembly and annotation for red clover (Trifolium pratense; Fabaceae).</title>
        <authorList>
            <person name="Istvanek J."/>
            <person name="Jaros M."/>
            <person name="Krenek A."/>
            <person name="Repkova J."/>
        </authorList>
    </citation>
    <scope>NUCLEOTIDE SEQUENCE [LARGE SCALE GENOMIC DNA]</scope>
    <source>
        <strain evidence="3">cv. Tatra</strain>
        <tissue evidence="2">Young leaves</tissue>
    </source>
</reference>
<feature type="compositionally biased region" description="Basic and acidic residues" evidence="1">
    <location>
        <begin position="13"/>
        <end position="25"/>
    </location>
</feature>
<dbReference type="Proteomes" id="UP000236291">
    <property type="component" value="Unassembled WGS sequence"/>
</dbReference>
<reference evidence="2 3" key="2">
    <citation type="journal article" date="2017" name="Front. Plant Sci.">
        <title>Gene Classification and Mining of Molecular Markers Useful in Red Clover (Trifolium pratense) Breeding.</title>
        <authorList>
            <person name="Istvanek J."/>
            <person name="Dluhosova J."/>
            <person name="Dluhos P."/>
            <person name="Patkova L."/>
            <person name="Nedelnik J."/>
            <person name="Repkova J."/>
        </authorList>
    </citation>
    <scope>NUCLEOTIDE SEQUENCE [LARGE SCALE GENOMIC DNA]</scope>
    <source>
        <strain evidence="3">cv. Tatra</strain>
        <tissue evidence="2">Young leaves</tissue>
    </source>
</reference>
<feature type="compositionally biased region" description="Basic and acidic residues" evidence="1">
    <location>
        <begin position="36"/>
        <end position="55"/>
    </location>
</feature>
<feature type="region of interest" description="Disordered" evidence="1">
    <location>
        <begin position="91"/>
        <end position="122"/>
    </location>
</feature>
<name>A0A2K3JKC8_TRIPR</name>
<comment type="caution">
    <text evidence="2">The sequence shown here is derived from an EMBL/GenBank/DDBJ whole genome shotgun (WGS) entry which is preliminary data.</text>
</comment>
<gene>
    <name evidence="2" type="ORF">L195_g048108</name>
</gene>
<protein>
    <submittedName>
        <fullName evidence="2">Uncharacterized protein</fullName>
    </submittedName>
</protein>
<feature type="non-terminal residue" evidence="2">
    <location>
        <position position="122"/>
    </location>
</feature>
<evidence type="ECO:0000256" key="1">
    <source>
        <dbReference type="SAM" id="MobiDB-lite"/>
    </source>
</evidence>
<sequence length="122" mass="14047">MIKGKYQFAIRQSDQEPRTLSRYEQPRSGSNQNQIAKERPGTEKTKSRDGEEPRTAKIRVSKMMKPTETISRARPGGVSLNQTKMSKDVTQGFENDETDGNNFKSETWWGVTEPNQDEQRCY</sequence>
<accession>A0A2K3JKC8</accession>
<feature type="region of interest" description="Disordered" evidence="1">
    <location>
        <begin position="65"/>
        <end position="84"/>
    </location>
</feature>
<organism evidence="2 3">
    <name type="scientific">Trifolium pratense</name>
    <name type="common">Red clover</name>
    <dbReference type="NCBI Taxonomy" id="57577"/>
    <lineage>
        <taxon>Eukaryota</taxon>
        <taxon>Viridiplantae</taxon>
        <taxon>Streptophyta</taxon>
        <taxon>Embryophyta</taxon>
        <taxon>Tracheophyta</taxon>
        <taxon>Spermatophyta</taxon>
        <taxon>Magnoliopsida</taxon>
        <taxon>eudicotyledons</taxon>
        <taxon>Gunneridae</taxon>
        <taxon>Pentapetalae</taxon>
        <taxon>rosids</taxon>
        <taxon>fabids</taxon>
        <taxon>Fabales</taxon>
        <taxon>Fabaceae</taxon>
        <taxon>Papilionoideae</taxon>
        <taxon>50 kb inversion clade</taxon>
        <taxon>NPAAA clade</taxon>
        <taxon>Hologalegina</taxon>
        <taxon>IRL clade</taxon>
        <taxon>Trifolieae</taxon>
        <taxon>Trifolium</taxon>
    </lineage>
</organism>
<evidence type="ECO:0000313" key="2">
    <source>
        <dbReference type="EMBL" id="PNX54489.1"/>
    </source>
</evidence>
<feature type="region of interest" description="Disordered" evidence="1">
    <location>
        <begin position="1"/>
        <end position="58"/>
    </location>
</feature>
<dbReference type="AlphaFoldDB" id="A0A2K3JKC8"/>
<evidence type="ECO:0000313" key="3">
    <source>
        <dbReference type="Proteomes" id="UP000236291"/>
    </source>
</evidence>
<dbReference type="EMBL" id="ASHM01068150">
    <property type="protein sequence ID" value="PNX54489.1"/>
    <property type="molecule type" value="Genomic_DNA"/>
</dbReference>